<feature type="transmembrane region" description="Helical" evidence="1">
    <location>
        <begin position="12"/>
        <end position="31"/>
    </location>
</feature>
<dbReference type="EMBL" id="BAAFGZ010000333">
    <property type="protein sequence ID" value="GAB0137920.1"/>
    <property type="molecule type" value="Genomic_DNA"/>
</dbReference>
<comment type="caution">
    <text evidence="2">The sequence shown here is derived from an EMBL/GenBank/DDBJ whole genome shotgun (WGS) entry which is preliminary data.</text>
</comment>
<feature type="transmembrane region" description="Helical" evidence="1">
    <location>
        <begin position="95"/>
        <end position="115"/>
    </location>
</feature>
<dbReference type="Proteomes" id="UP001562357">
    <property type="component" value="Unassembled WGS sequence"/>
</dbReference>
<accession>A0ABQ0CWW9</accession>
<sequence length="241" mass="25830">MFGEGLTKTLLVFLVASYGITNFVLIIMSLVTNHLTKTHVAENDCRVGGVDCGLAAWGLYPFIAAAATVCFITAFFMSVNISLRAKRTAVDPLYVFRGVFFTLLVLTPVVMLGWMQPSRTVYTGNEIWPIPNVSYPLIMGEPSAWSRGNAGLVGIPDEKAMDEARVAEALRHVMGEVFSEFAGLTGTFILRRMINLPGASTVMLAHFNIILGAVITGISAAMAPPAAILVRGKTSGTTNAV</sequence>
<evidence type="ECO:0000313" key="3">
    <source>
        <dbReference type="Proteomes" id="UP001562357"/>
    </source>
</evidence>
<name>A0ABQ0CWW9_9HYPO</name>
<keyword evidence="1" id="KW-1133">Transmembrane helix</keyword>
<gene>
    <name evidence="2" type="primary">g6171</name>
    <name evidence="2" type="ORF">EsDP_00006171</name>
</gene>
<feature type="transmembrane region" description="Helical" evidence="1">
    <location>
        <begin position="59"/>
        <end position="83"/>
    </location>
</feature>
<keyword evidence="1" id="KW-0472">Membrane</keyword>
<keyword evidence="1" id="KW-0812">Transmembrane</keyword>
<proteinExistence type="predicted"/>
<reference evidence="3" key="1">
    <citation type="submission" date="2024-06" db="EMBL/GenBank/DDBJ databases">
        <title>Draft Genome Sequences of Epichloe bromicola Strains Isolated from Elymus ciliaris.</title>
        <authorList>
            <consortium name="Epichloe bromicola genome sequencing consortium"/>
            <person name="Miura A."/>
            <person name="Imano S."/>
            <person name="Ashida A."/>
            <person name="Sato I."/>
            <person name="Chiba S."/>
            <person name="Tanaka A."/>
            <person name="Camagna M."/>
            <person name="Takemoto D."/>
        </authorList>
    </citation>
    <scope>NUCLEOTIDE SEQUENCE [LARGE SCALE GENOMIC DNA]</scope>
    <source>
        <strain evidence="3">DP</strain>
    </source>
</reference>
<feature type="transmembrane region" description="Helical" evidence="1">
    <location>
        <begin position="203"/>
        <end position="223"/>
    </location>
</feature>
<evidence type="ECO:0000256" key="1">
    <source>
        <dbReference type="SAM" id="Phobius"/>
    </source>
</evidence>
<protein>
    <submittedName>
        <fullName evidence="2">Uncharacterized protein</fullName>
    </submittedName>
</protein>
<organism evidence="2 3">
    <name type="scientific">Epichloe bromicola</name>
    <dbReference type="NCBI Taxonomy" id="79588"/>
    <lineage>
        <taxon>Eukaryota</taxon>
        <taxon>Fungi</taxon>
        <taxon>Dikarya</taxon>
        <taxon>Ascomycota</taxon>
        <taxon>Pezizomycotina</taxon>
        <taxon>Sordariomycetes</taxon>
        <taxon>Hypocreomycetidae</taxon>
        <taxon>Hypocreales</taxon>
        <taxon>Clavicipitaceae</taxon>
        <taxon>Epichloe</taxon>
    </lineage>
</organism>
<evidence type="ECO:0000313" key="2">
    <source>
        <dbReference type="EMBL" id="GAB0137920.1"/>
    </source>
</evidence>
<keyword evidence="3" id="KW-1185">Reference proteome</keyword>